<dbReference type="AlphaFoldDB" id="A0A3N6N8Q1"/>
<evidence type="ECO:0000313" key="3">
    <source>
        <dbReference type="Proteomes" id="UP000269154"/>
    </source>
</evidence>
<proteinExistence type="predicted"/>
<gene>
    <name evidence="2" type="ORF">D5R40_27770</name>
</gene>
<dbReference type="Proteomes" id="UP000269154">
    <property type="component" value="Unassembled WGS sequence"/>
</dbReference>
<feature type="region of interest" description="Disordered" evidence="1">
    <location>
        <begin position="45"/>
        <end position="109"/>
    </location>
</feature>
<name>A0A3N6N8Q1_9CYAN</name>
<feature type="compositionally biased region" description="Polar residues" evidence="1">
    <location>
        <begin position="54"/>
        <end position="95"/>
    </location>
</feature>
<evidence type="ECO:0000313" key="2">
    <source>
        <dbReference type="EMBL" id="RQH27432.1"/>
    </source>
</evidence>
<evidence type="ECO:0000256" key="1">
    <source>
        <dbReference type="SAM" id="MobiDB-lite"/>
    </source>
</evidence>
<keyword evidence="3" id="KW-1185">Reference proteome</keyword>
<protein>
    <submittedName>
        <fullName evidence="2">Uncharacterized protein</fullName>
    </submittedName>
</protein>
<reference evidence="2 3" key="1">
    <citation type="journal article" date="2018" name="ACS Chem. Biol.">
        <title>Ketoreductase domain dysfunction expands chemodiversity: malyngamide biosynthesis in the cyanobacterium Okeania hirsuta.</title>
        <authorList>
            <person name="Moss N.A."/>
            <person name="Leao T."/>
            <person name="Rankin M."/>
            <person name="McCullough T.M."/>
            <person name="Qu P."/>
            <person name="Korobeynikov A."/>
            <person name="Smith J.L."/>
            <person name="Gerwick L."/>
            <person name="Gerwick W.H."/>
        </authorList>
    </citation>
    <scope>NUCLEOTIDE SEQUENCE [LARGE SCALE GENOMIC DNA]</scope>
    <source>
        <strain evidence="2 3">PAB10Feb10-1</strain>
    </source>
</reference>
<sequence>MQFLNQLFSINTRLNKQICGLIIILLSSITLPSLSLAQLPRFDSQPLKQPSPEKPSSTVSPSNTVQTQPSQLPKQPSPEKPSSTVSPSNTVQTQPSQPPKQLIVNDSTAPLPGTRQLPIGIIQPVNGLVNIKLANNTAATISYEIIGDTTQRQLSGKSEVILRKLKVPVNITFYRDKGGFLLIKPQFIVENSLLLLNMTETNNFNLDKSSLLIEETGSVFLN</sequence>
<organism evidence="2 3">
    <name type="scientific">Okeania hirsuta</name>
    <dbReference type="NCBI Taxonomy" id="1458930"/>
    <lineage>
        <taxon>Bacteria</taxon>
        <taxon>Bacillati</taxon>
        <taxon>Cyanobacteriota</taxon>
        <taxon>Cyanophyceae</taxon>
        <taxon>Oscillatoriophycideae</taxon>
        <taxon>Oscillatoriales</taxon>
        <taxon>Microcoleaceae</taxon>
        <taxon>Okeania</taxon>
    </lineage>
</organism>
<dbReference type="EMBL" id="RCBY01000258">
    <property type="protein sequence ID" value="RQH27432.1"/>
    <property type="molecule type" value="Genomic_DNA"/>
</dbReference>
<comment type="caution">
    <text evidence="2">The sequence shown here is derived from an EMBL/GenBank/DDBJ whole genome shotgun (WGS) entry which is preliminary data.</text>
</comment>
<accession>A0A3N6N8Q1</accession>